<dbReference type="Pfam" id="PF08704">
    <property type="entry name" value="GCD14"/>
    <property type="match status" value="1"/>
</dbReference>
<feature type="binding site" evidence="10">
    <location>
        <position position="137"/>
    </location>
    <ligand>
        <name>S-adenosyl-L-methionine</name>
        <dbReference type="ChEBI" id="CHEBI:59789"/>
    </ligand>
</feature>
<evidence type="ECO:0000256" key="9">
    <source>
        <dbReference type="PIRNR" id="PIRNR017269"/>
    </source>
</evidence>
<organism evidence="12 13">
    <name type="scientific">Lentzea albida</name>
    <dbReference type="NCBI Taxonomy" id="65499"/>
    <lineage>
        <taxon>Bacteria</taxon>
        <taxon>Bacillati</taxon>
        <taxon>Actinomycetota</taxon>
        <taxon>Actinomycetes</taxon>
        <taxon>Pseudonocardiales</taxon>
        <taxon>Pseudonocardiaceae</taxon>
        <taxon>Lentzea</taxon>
    </lineage>
</organism>
<comment type="subunit">
    <text evidence="7 9">Homotetramer composed of a dimer of dimers.</text>
</comment>
<dbReference type="FunFam" id="3.10.330.20:FF:000001">
    <property type="entry name" value="tRNA (adenine(58)-N(1))-methyltransferase TrmI"/>
    <property type="match status" value="1"/>
</dbReference>
<dbReference type="EMBL" id="FOFV01000002">
    <property type="protein sequence ID" value="SEQ34154.1"/>
    <property type="molecule type" value="Genomic_DNA"/>
</dbReference>
<evidence type="ECO:0000256" key="8">
    <source>
        <dbReference type="ARBA" id="ARBA00069291"/>
    </source>
</evidence>
<dbReference type="PROSITE" id="PS51620">
    <property type="entry name" value="SAM_TRM61"/>
    <property type="match status" value="1"/>
</dbReference>
<evidence type="ECO:0000256" key="5">
    <source>
        <dbReference type="ARBA" id="ARBA00022694"/>
    </source>
</evidence>
<feature type="binding site" evidence="10">
    <location>
        <position position="132"/>
    </location>
    <ligand>
        <name>S-adenosyl-L-methionine</name>
        <dbReference type="ChEBI" id="CHEBI:59789"/>
    </ligand>
</feature>
<evidence type="ECO:0000259" key="11">
    <source>
        <dbReference type="Pfam" id="PF08704"/>
    </source>
</evidence>
<dbReference type="Proteomes" id="UP000199503">
    <property type="component" value="Unassembled WGS sequence"/>
</dbReference>
<sequence>MISASGPFQPGDRVQLTDPKGRHYTVVLEPGKEYHTHRGAIPHDLLLGQPEGSVVQSVGGTNFLALRPLLPDYVLSMPRGAQVIYPKDAAQICMYGDIFPGARVLEAGAGSGALSCSLLRAVGEKGSVQSYEVREDHAVHAIRNVETFFGERPGNWSITVDDVKNHQGEVDRVILDMLSPWEVLPTIAENLIPGGVLVVYVATTTQLSVVTEALREQTCWTEPHAWETLVRPWHVVGLAVRPEHRMIAHTAFLLTARKLAPGVTAPKPQRRPSKG</sequence>
<dbReference type="GO" id="GO:0031515">
    <property type="term" value="C:tRNA (m1A) methyltransferase complex"/>
    <property type="evidence" value="ECO:0007669"/>
    <property type="project" value="UniProtKB-UniRule"/>
</dbReference>
<evidence type="ECO:0000256" key="4">
    <source>
        <dbReference type="ARBA" id="ARBA00022691"/>
    </source>
</evidence>
<feature type="binding site" evidence="10">
    <location>
        <begin position="111"/>
        <end position="114"/>
    </location>
    <ligand>
        <name>S-adenosyl-L-methionine</name>
        <dbReference type="ChEBI" id="CHEBI:59789"/>
    </ligand>
</feature>
<evidence type="ECO:0000256" key="3">
    <source>
        <dbReference type="ARBA" id="ARBA00022679"/>
    </source>
</evidence>
<evidence type="ECO:0000256" key="1">
    <source>
        <dbReference type="ARBA" id="ARBA00012796"/>
    </source>
</evidence>
<dbReference type="CDD" id="cd02440">
    <property type="entry name" value="AdoMet_MTases"/>
    <property type="match status" value="1"/>
</dbReference>
<dbReference type="PANTHER" id="PTHR12133">
    <property type="entry name" value="TRNA (ADENINE(58)-N(1))-METHYLTRANSFERASE"/>
    <property type="match status" value="1"/>
</dbReference>
<name>A0A1H9F858_9PSEU</name>
<evidence type="ECO:0000256" key="6">
    <source>
        <dbReference type="ARBA" id="ARBA00056761"/>
    </source>
</evidence>
<reference evidence="13" key="1">
    <citation type="submission" date="2016-10" db="EMBL/GenBank/DDBJ databases">
        <authorList>
            <person name="Varghese N."/>
            <person name="Submissions S."/>
        </authorList>
    </citation>
    <scope>NUCLEOTIDE SEQUENCE [LARGE SCALE GENOMIC DNA]</scope>
    <source>
        <strain evidence="13">DSM 44437</strain>
    </source>
</reference>
<dbReference type="InterPro" id="IPR029063">
    <property type="entry name" value="SAM-dependent_MTases_sf"/>
</dbReference>
<evidence type="ECO:0000256" key="10">
    <source>
        <dbReference type="PIRSR" id="PIRSR017269-1"/>
    </source>
</evidence>
<feature type="binding site" evidence="10">
    <location>
        <position position="176"/>
    </location>
    <ligand>
        <name>S-adenosyl-L-methionine</name>
        <dbReference type="ChEBI" id="CHEBI:59789"/>
    </ligand>
</feature>
<keyword evidence="13" id="KW-1185">Reference proteome</keyword>
<dbReference type="OrthoDB" id="9781391at2"/>
<dbReference type="SUPFAM" id="SSF53335">
    <property type="entry name" value="S-adenosyl-L-methionine-dependent methyltransferases"/>
    <property type="match status" value="1"/>
</dbReference>
<dbReference type="GO" id="GO:0160107">
    <property type="term" value="F:tRNA (adenine(58)-N1)-methyltransferase activity"/>
    <property type="evidence" value="ECO:0007669"/>
    <property type="project" value="UniProtKB-EC"/>
</dbReference>
<gene>
    <name evidence="12" type="ORF">SAMN04488000_102575</name>
</gene>
<dbReference type="STRING" id="65499.SAMN04488000_102575"/>
<dbReference type="EC" id="2.1.1.220" evidence="1 9"/>
<feature type="domain" description="tRNA (adenine(58)-N(1))-methyltransferase catalytic subunit TRM61 C-terminal" evidence="11">
    <location>
        <begin position="74"/>
        <end position="235"/>
    </location>
</feature>
<dbReference type="Gene3D" id="3.10.330.20">
    <property type="match status" value="1"/>
</dbReference>
<dbReference type="Pfam" id="PF14801">
    <property type="entry name" value="TrmI-like_N"/>
    <property type="match status" value="1"/>
</dbReference>
<comment type="function">
    <text evidence="6 9">Catalyzes the S-adenosyl-L-methionine-dependent formation of N(1)-methyladenine at position 58 (m1A58) in tRNA.</text>
</comment>
<evidence type="ECO:0000256" key="7">
    <source>
        <dbReference type="ARBA" id="ARBA00066181"/>
    </source>
</evidence>
<evidence type="ECO:0000313" key="12">
    <source>
        <dbReference type="EMBL" id="SEQ34154.1"/>
    </source>
</evidence>
<dbReference type="PANTHER" id="PTHR12133:SF1">
    <property type="entry name" value="TRNA (ADENINE(58)-N(1))-METHYLTRANSFERASE, MITOCHONDRIAL"/>
    <property type="match status" value="1"/>
</dbReference>
<keyword evidence="3 9" id="KW-0808">Transferase</keyword>
<keyword evidence="2 9" id="KW-0489">Methyltransferase</keyword>
<dbReference type="InterPro" id="IPR014816">
    <property type="entry name" value="tRNA_MeTrfase_Gcd14"/>
</dbReference>
<comment type="catalytic activity">
    <reaction evidence="9">
        <text>adenosine(58) in tRNA + S-adenosyl-L-methionine = N(1)-methyladenosine(58) in tRNA + S-adenosyl-L-homocysteine + H(+)</text>
        <dbReference type="Rhea" id="RHEA:43152"/>
        <dbReference type="Rhea" id="RHEA-COMP:10365"/>
        <dbReference type="Rhea" id="RHEA-COMP:10366"/>
        <dbReference type="ChEBI" id="CHEBI:15378"/>
        <dbReference type="ChEBI" id="CHEBI:57856"/>
        <dbReference type="ChEBI" id="CHEBI:59789"/>
        <dbReference type="ChEBI" id="CHEBI:74411"/>
        <dbReference type="ChEBI" id="CHEBI:74491"/>
        <dbReference type="EC" id="2.1.1.220"/>
    </reaction>
</comment>
<dbReference type="Gene3D" id="3.40.50.150">
    <property type="entry name" value="Vaccinia Virus protein VP39"/>
    <property type="match status" value="1"/>
</dbReference>
<accession>A0A1H9F858</accession>
<dbReference type="PIRSF" id="PIRSF017269">
    <property type="entry name" value="GCD14"/>
    <property type="match status" value="1"/>
</dbReference>
<protein>
    <recommendedName>
        <fullName evidence="8 9">tRNA (adenine(58)-N(1))-methyltransferase TrmI</fullName>
        <ecNumber evidence="1 9">2.1.1.220</ecNumber>
    </recommendedName>
</protein>
<comment type="similarity">
    <text evidence="9">Belongs to the class I-like SAM-binding methyltransferase superfamily. TRM61 family.</text>
</comment>
<evidence type="ECO:0000313" key="13">
    <source>
        <dbReference type="Proteomes" id="UP000199503"/>
    </source>
</evidence>
<keyword evidence="5 9" id="KW-0819">tRNA processing</keyword>
<dbReference type="AlphaFoldDB" id="A0A1H9F858"/>
<dbReference type="GO" id="GO:0030488">
    <property type="term" value="P:tRNA methylation"/>
    <property type="evidence" value="ECO:0007669"/>
    <property type="project" value="InterPro"/>
</dbReference>
<evidence type="ECO:0000256" key="2">
    <source>
        <dbReference type="ARBA" id="ARBA00022603"/>
    </source>
</evidence>
<proteinExistence type="inferred from homology"/>
<keyword evidence="4 9" id="KW-0949">S-adenosyl-L-methionine</keyword>
<dbReference type="InterPro" id="IPR049470">
    <property type="entry name" value="TRM61_C"/>
</dbReference>
<dbReference type="FunFam" id="3.40.50.150:FF:000019">
    <property type="entry name" value="tRNA (adenine(58)-N(1))-methyltransferase TrmI"/>
    <property type="match status" value="1"/>
</dbReference>